<dbReference type="AlphaFoldDB" id="D3B3F5"/>
<keyword evidence="2" id="KW-0479">Metal-binding</keyword>
<feature type="compositionally biased region" description="Basic and acidic residues" evidence="5">
    <location>
        <begin position="1"/>
        <end position="18"/>
    </location>
</feature>
<evidence type="ECO:0000256" key="2">
    <source>
        <dbReference type="ARBA" id="ARBA00022723"/>
    </source>
</evidence>
<evidence type="ECO:0000313" key="7">
    <source>
        <dbReference type="Proteomes" id="UP000001396"/>
    </source>
</evidence>
<dbReference type="GO" id="GO:0008253">
    <property type="term" value="F:5'-nucleotidase activity"/>
    <property type="evidence" value="ECO:0007669"/>
    <property type="project" value="TreeGrafter"/>
</dbReference>
<evidence type="ECO:0000256" key="5">
    <source>
        <dbReference type="SAM" id="MobiDB-lite"/>
    </source>
</evidence>
<feature type="region of interest" description="Disordered" evidence="5">
    <location>
        <begin position="209"/>
        <end position="231"/>
    </location>
</feature>
<dbReference type="FunCoup" id="D3B3F5">
    <property type="interactions" value="208"/>
</dbReference>
<dbReference type="Gene3D" id="3.40.50.1000">
    <property type="entry name" value="HAD superfamily/HAD-like"/>
    <property type="match status" value="1"/>
</dbReference>
<dbReference type="SUPFAM" id="SSF56784">
    <property type="entry name" value="HAD-like"/>
    <property type="match status" value="1"/>
</dbReference>
<dbReference type="STRING" id="670386.D3B3F5"/>
<gene>
    <name evidence="6" type="ORF">PPL_02923</name>
</gene>
<dbReference type="InParanoid" id="D3B3F5"/>
<dbReference type="EMBL" id="ADBJ01000010">
    <property type="protein sequence ID" value="EFA83853.1"/>
    <property type="molecule type" value="Genomic_DNA"/>
</dbReference>
<dbReference type="OMA" id="WDYTDAV"/>
<name>D3B3F5_HETP5</name>
<reference evidence="6 7" key="1">
    <citation type="journal article" date="2011" name="Genome Res.">
        <title>Phylogeny-wide analysis of social amoeba genomes highlights ancient origins for complex intercellular communication.</title>
        <authorList>
            <person name="Heidel A.J."/>
            <person name="Lawal H.M."/>
            <person name="Felder M."/>
            <person name="Schilde C."/>
            <person name="Helps N.R."/>
            <person name="Tunggal B."/>
            <person name="Rivero F."/>
            <person name="John U."/>
            <person name="Schleicher M."/>
            <person name="Eichinger L."/>
            <person name="Platzer M."/>
            <person name="Noegel A.A."/>
            <person name="Schaap P."/>
            <person name="Gloeckner G."/>
        </authorList>
    </citation>
    <scope>NUCLEOTIDE SEQUENCE [LARGE SCALE GENOMIC DNA]</scope>
    <source>
        <strain evidence="7">ATCC 26659 / Pp 5 / PN500</strain>
    </source>
</reference>
<evidence type="ECO:0000313" key="6">
    <source>
        <dbReference type="EMBL" id="EFA83853.1"/>
    </source>
</evidence>
<dbReference type="InterPro" id="IPR008380">
    <property type="entry name" value="HAD-SF_hydro_IG_5-nucl"/>
</dbReference>
<evidence type="ECO:0000256" key="4">
    <source>
        <dbReference type="ARBA" id="ARBA00022842"/>
    </source>
</evidence>
<keyword evidence="4" id="KW-0460">Magnesium</keyword>
<evidence type="ECO:0000256" key="3">
    <source>
        <dbReference type="ARBA" id="ARBA00022801"/>
    </source>
</evidence>
<feature type="compositionally biased region" description="Polar residues" evidence="5">
    <location>
        <begin position="20"/>
        <end position="35"/>
    </location>
</feature>
<dbReference type="GO" id="GO:0046872">
    <property type="term" value="F:metal ion binding"/>
    <property type="evidence" value="ECO:0007669"/>
    <property type="project" value="UniProtKB-KW"/>
</dbReference>
<sequence>MDYISKQETDTLAEEKKSPSTKFDQLSLNDLSNPPTDEELRRYKDLPSSLLPPIHKREMLKRIYVNRDLKLDRIEFFGFDMDYTIAVYNSPDFEELAYDMVIDRLIALGYPKSIKKLKYDPSFPIRGLFLDKELGNLLKIDSFGNIILCVHGRRTLSSKESTDMYPSMRVPSDDIGKRFYLLNTLFTLPEACLYSDLVEHLEKESNLKLTEEVADEQQQQNSPPLTSLHQNTEGNMAIEGDVSYTNLFQDVREAMDLVHNDGSLKTKVLDDMPRYIKKTNPSVLFDRMRQNGNKVFLLTNSEYYYTNNVMSYLLNDANPNYKSWRDYFGADKPRFFSEGTTIREVDISTGNLMITKVKDRFEQGKVYHGGSLSLVQKLIGAKGSRVLYTGDHIFADIIKSKKTHGWRNLLVVPELQHELQVIVSF</sequence>
<dbReference type="GeneID" id="31358446"/>
<protein>
    <submittedName>
        <fullName evidence="6">5'-nucleotidase</fullName>
    </submittedName>
</protein>
<feature type="region of interest" description="Disordered" evidence="5">
    <location>
        <begin position="1"/>
        <end position="39"/>
    </location>
</feature>
<dbReference type="Proteomes" id="UP000001396">
    <property type="component" value="Unassembled WGS sequence"/>
</dbReference>
<dbReference type="Pfam" id="PF05761">
    <property type="entry name" value="5_nucleotid"/>
    <property type="match status" value="1"/>
</dbReference>
<dbReference type="NCBIfam" id="TIGR02244">
    <property type="entry name" value="HAD-IG-Ncltidse"/>
    <property type="match status" value="1"/>
</dbReference>
<evidence type="ECO:0000256" key="1">
    <source>
        <dbReference type="ARBA" id="ARBA00009589"/>
    </source>
</evidence>
<dbReference type="CDD" id="cd07522">
    <property type="entry name" value="HAD_cN-II"/>
    <property type="match status" value="1"/>
</dbReference>
<keyword evidence="3" id="KW-0378">Hydrolase</keyword>
<dbReference type="InterPro" id="IPR023214">
    <property type="entry name" value="HAD_sf"/>
</dbReference>
<accession>D3B3F5</accession>
<feature type="compositionally biased region" description="Polar residues" evidence="5">
    <location>
        <begin position="216"/>
        <end position="231"/>
    </location>
</feature>
<dbReference type="RefSeq" id="XP_020435970.1">
    <property type="nucleotide sequence ID" value="XM_020573898.1"/>
</dbReference>
<comment type="caution">
    <text evidence="6">The sequence shown here is derived from an EMBL/GenBank/DDBJ whole genome shotgun (WGS) entry which is preliminary data.</text>
</comment>
<dbReference type="PANTHER" id="PTHR12103">
    <property type="entry name" value="5'-NUCLEOTIDASE DOMAIN-CONTAINING"/>
    <property type="match status" value="1"/>
</dbReference>
<comment type="similarity">
    <text evidence="1">Belongs to the 5'(3')-deoxyribonucleotidase family.</text>
</comment>
<dbReference type="PANTHER" id="PTHR12103:SF15">
    <property type="entry name" value="CYTOSOLIC PURINE 5'-NUCLEOTIDASE"/>
    <property type="match status" value="1"/>
</dbReference>
<proteinExistence type="inferred from homology"/>
<dbReference type="InterPro" id="IPR036412">
    <property type="entry name" value="HAD-like_sf"/>
</dbReference>
<keyword evidence="7" id="KW-1185">Reference proteome</keyword>
<organism evidence="6 7">
    <name type="scientific">Heterostelium pallidum (strain ATCC 26659 / Pp 5 / PN500)</name>
    <name type="common">Cellular slime mold</name>
    <name type="synonym">Polysphondylium pallidum</name>
    <dbReference type="NCBI Taxonomy" id="670386"/>
    <lineage>
        <taxon>Eukaryota</taxon>
        <taxon>Amoebozoa</taxon>
        <taxon>Evosea</taxon>
        <taxon>Eumycetozoa</taxon>
        <taxon>Dictyostelia</taxon>
        <taxon>Acytosteliales</taxon>
        <taxon>Acytosteliaceae</taxon>
        <taxon>Heterostelium</taxon>
    </lineage>
</organism>